<evidence type="ECO:0000313" key="2">
    <source>
        <dbReference type="EMBL" id="KAJ2851573.1"/>
    </source>
</evidence>
<organism evidence="2 3">
    <name type="scientific">Coemansia brasiliensis</name>
    <dbReference type="NCBI Taxonomy" id="2650707"/>
    <lineage>
        <taxon>Eukaryota</taxon>
        <taxon>Fungi</taxon>
        <taxon>Fungi incertae sedis</taxon>
        <taxon>Zoopagomycota</taxon>
        <taxon>Kickxellomycotina</taxon>
        <taxon>Kickxellomycetes</taxon>
        <taxon>Kickxellales</taxon>
        <taxon>Kickxellaceae</taxon>
        <taxon>Coemansia</taxon>
    </lineage>
</organism>
<sequence length="574" mass="60959">MSIQLGLKCTCATQQAAECHLRSHGVMMVDSNDDIVHVDAEAVEVLRGPAEEWDGMRTRVLHDGTASGNIHQHWEYLEHITIGSTDKHHYLVVKRASDNAVCWVQTCIHELATKDGKMLHLWHVRDATGAARCLEMSQATVDGEYTLSLEDDGLPHSSLLTQVPGTCSYDLSVRNQLAALLKTVVATEQFAVLQLTGFGAIDTVFPRRILGWNESDLLDRSFIGLLCAEDRGFFCQALRRCQRDGIPQRLVLKLSSGHATSVAHIDCDVTVLMPETVQQPVLVVRANDQEAPSAAASASAAVQGSVHTVERELFGASSSASLSPSNDMHSSWPYAQHADEQPALSAMQMLSSSPPATNFASSGDDGAMQPAALSTSDTCSPPHIGSDTFVEFTSLNTHIASPLSSSGSDKSKLTATSSSGIWSTEKHLDKIAQTPTQSPFGDRLGDADAACDRAAGLGRCTAATDVGLVSPTLPVRRSDTMSTAVSLPDYTDDVSIDVDIPMSEIFSMSKSSLLGIGSTQAAQLSYSAGTCEQFSPPSSSALVSAFGQFGPNIDSNCTAPSFGAAAPSPQQKSC</sequence>
<protein>
    <recommendedName>
        <fullName evidence="4">PAS domain-containing protein</fullName>
    </recommendedName>
</protein>
<dbReference type="Proteomes" id="UP001139887">
    <property type="component" value="Unassembled WGS sequence"/>
</dbReference>
<accession>A0A9W8IIL6</accession>
<proteinExistence type="predicted"/>
<keyword evidence="3" id="KW-1185">Reference proteome</keyword>
<reference evidence="2" key="1">
    <citation type="submission" date="2022-07" db="EMBL/GenBank/DDBJ databases">
        <title>Phylogenomic reconstructions and comparative analyses of Kickxellomycotina fungi.</title>
        <authorList>
            <person name="Reynolds N.K."/>
            <person name="Stajich J.E."/>
            <person name="Barry K."/>
            <person name="Grigoriev I.V."/>
            <person name="Crous P."/>
            <person name="Smith M.E."/>
        </authorList>
    </citation>
    <scope>NUCLEOTIDE SEQUENCE</scope>
    <source>
        <strain evidence="2">NRRL 1566</strain>
    </source>
</reference>
<comment type="caution">
    <text evidence="2">The sequence shown here is derived from an EMBL/GenBank/DDBJ whole genome shotgun (WGS) entry which is preliminary data.</text>
</comment>
<dbReference type="SUPFAM" id="SSF55785">
    <property type="entry name" value="PYP-like sensor domain (PAS domain)"/>
    <property type="match status" value="1"/>
</dbReference>
<evidence type="ECO:0008006" key="4">
    <source>
        <dbReference type="Google" id="ProtNLM"/>
    </source>
</evidence>
<evidence type="ECO:0000313" key="3">
    <source>
        <dbReference type="Proteomes" id="UP001139887"/>
    </source>
</evidence>
<dbReference type="AlphaFoldDB" id="A0A9W8IIL6"/>
<gene>
    <name evidence="2" type="ORF">IWW36_001057</name>
</gene>
<dbReference type="EMBL" id="JANBUW010000011">
    <property type="protein sequence ID" value="KAJ2851573.1"/>
    <property type="molecule type" value="Genomic_DNA"/>
</dbReference>
<feature type="compositionally biased region" description="Polar residues" evidence="1">
    <location>
        <begin position="349"/>
        <end position="361"/>
    </location>
</feature>
<dbReference type="OrthoDB" id="5571962at2759"/>
<feature type="region of interest" description="Disordered" evidence="1">
    <location>
        <begin position="349"/>
        <end position="380"/>
    </location>
</feature>
<dbReference type="InterPro" id="IPR035965">
    <property type="entry name" value="PAS-like_dom_sf"/>
</dbReference>
<evidence type="ECO:0000256" key="1">
    <source>
        <dbReference type="SAM" id="MobiDB-lite"/>
    </source>
</evidence>
<name>A0A9W8IIL6_9FUNG</name>